<feature type="chain" id="PRO_5045536214" evidence="1">
    <location>
        <begin position="19"/>
        <end position="170"/>
    </location>
</feature>
<reference evidence="4" key="1">
    <citation type="journal article" date="2019" name="Int. J. Syst. Evol. Microbiol.">
        <title>The Global Catalogue of Microorganisms (GCM) 10K type strain sequencing project: providing services to taxonomists for standard genome sequencing and annotation.</title>
        <authorList>
            <consortium name="The Broad Institute Genomics Platform"/>
            <consortium name="The Broad Institute Genome Sequencing Center for Infectious Disease"/>
            <person name="Wu L."/>
            <person name="Ma J."/>
        </authorList>
    </citation>
    <scope>NUCLEOTIDE SEQUENCE [LARGE SCALE GENOMIC DNA]</scope>
    <source>
        <strain evidence="4">CCUG 63418</strain>
    </source>
</reference>
<feature type="domain" description="SHOCT" evidence="2">
    <location>
        <begin position="141"/>
        <end position="168"/>
    </location>
</feature>
<feature type="signal peptide" evidence="1">
    <location>
        <begin position="1"/>
        <end position="18"/>
    </location>
</feature>
<evidence type="ECO:0000259" key="2">
    <source>
        <dbReference type="Pfam" id="PF09851"/>
    </source>
</evidence>
<keyword evidence="1" id="KW-0732">Signal</keyword>
<proteinExistence type="predicted"/>
<evidence type="ECO:0000313" key="3">
    <source>
        <dbReference type="EMBL" id="MFD0749400.1"/>
    </source>
</evidence>
<organism evidence="3 4">
    <name type="scientific">Mucilaginibacter calamicampi</name>
    <dbReference type="NCBI Taxonomy" id="1302352"/>
    <lineage>
        <taxon>Bacteria</taxon>
        <taxon>Pseudomonadati</taxon>
        <taxon>Bacteroidota</taxon>
        <taxon>Sphingobacteriia</taxon>
        <taxon>Sphingobacteriales</taxon>
        <taxon>Sphingobacteriaceae</taxon>
        <taxon>Mucilaginibacter</taxon>
    </lineage>
</organism>
<dbReference type="InterPro" id="IPR018649">
    <property type="entry name" value="SHOCT"/>
</dbReference>
<keyword evidence="4" id="KW-1185">Reference proteome</keyword>
<evidence type="ECO:0000313" key="4">
    <source>
        <dbReference type="Proteomes" id="UP001596958"/>
    </source>
</evidence>
<sequence length="170" mass="18283">MKKIIIAIFCLLPFISFAQSEYKASNGKTYRIGDTVKVALGSMPDGNFKYITASQPAFLPPRRSGNDLSARKDFAHSNAVIKKIKTGSRFTDSGNKIILVVKGNGLVNFDVWIEEAIAACEVTPCATTTNTASTPATGVADELLKLKKLLDAGALTQAEFNAQKKKLLGN</sequence>
<dbReference type="Proteomes" id="UP001596958">
    <property type="component" value="Unassembled WGS sequence"/>
</dbReference>
<protein>
    <submittedName>
        <fullName evidence="3">SHOCT domain-containing protein</fullName>
    </submittedName>
</protein>
<dbReference type="EMBL" id="JBHTHU010000002">
    <property type="protein sequence ID" value="MFD0749400.1"/>
    <property type="molecule type" value="Genomic_DNA"/>
</dbReference>
<gene>
    <name evidence="3" type="ORF">ACFQZS_04555</name>
</gene>
<dbReference type="RefSeq" id="WP_377097729.1">
    <property type="nucleotide sequence ID" value="NZ_JBHTHU010000002.1"/>
</dbReference>
<evidence type="ECO:0000256" key="1">
    <source>
        <dbReference type="SAM" id="SignalP"/>
    </source>
</evidence>
<accession>A0ABW2YTV3</accession>
<comment type="caution">
    <text evidence="3">The sequence shown here is derived from an EMBL/GenBank/DDBJ whole genome shotgun (WGS) entry which is preliminary data.</text>
</comment>
<dbReference type="Pfam" id="PF09851">
    <property type="entry name" value="SHOCT"/>
    <property type="match status" value="1"/>
</dbReference>
<name>A0ABW2YTV3_9SPHI</name>